<gene>
    <name evidence="14" type="primary">106666549</name>
</gene>
<evidence type="ECO:0000256" key="6">
    <source>
        <dbReference type="ARBA" id="ARBA00022763"/>
    </source>
</evidence>
<protein>
    <recommendedName>
        <fullName evidence="3">DNA damage-binding protein 2</fullName>
    </recommendedName>
    <alternativeName>
        <fullName evidence="11">Damage-specific DNA-binding protein 2</fullName>
    </alternativeName>
</protein>
<feature type="compositionally biased region" description="Basic and acidic residues" evidence="13">
    <location>
        <begin position="408"/>
        <end position="420"/>
    </location>
</feature>
<evidence type="ECO:0000256" key="11">
    <source>
        <dbReference type="ARBA" id="ARBA00031670"/>
    </source>
</evidence>
<dbReference type="InterPro" id="IPR033312">
    <property type="entry name" value="DDB2"/>
</dbReference>
<evidence type="ECO:0000256" key="8">
    <source>
        <dbReference type="ARBA" id="ARBA00023125"/>
    </source>
</evidence>
<keyword evidence="7" id="KW-0833">Ubl conjugation pathway</keyword>
<keyword evidence="5" id="KW-0677">Repeat</keyword>
<reference evidence="14" key="1">
    <citation type="submission" date="2022-01" db="UniProtKB">
        <authorList>
            <consortium name="EnsemblMetazoa"/>
        </authorList>
    </citation>
    <scope>IDENTIFICATION</scope>
</reference>
<evidence type="ECO:0000256" key="2">
    <source>
        <dbReference type="ARBA" id="ARBA00005434"/>
    </source>
</evidence>
<dbReference type="OrthoDB" id="9890280at2759"/>
<dbReference type="PROSITE" id="PS00678">
    <property type="entry name" value="WD_REPEATS_1"/>
    <property type="match status" value="1"/>
</dbReference>
<dbReference type="GO" id="GO:0009411">
    <property type="term" value="P:response to UV"/>
    <property type="evidence" value="ECO:0007669"/>
    <property type="project" value="TreeGrafter"/>
</dbReference>
<dbReference type="PROSITE" id="PS50294">
    <property type="entry name" value="WD_REPEATS_REGION"/>
    <property type="match status" value="1"/>
</dbReference>
<evidence type="ECO:0000256" key="12">
    <source>
        <dbReference type="PROSITE-ProRule" id="PRU00221"/>
    </source>
</evidence>
<comment type="subcellular location">
    <subcellularLocation>
        <location evidence="1">Nucleus</location>
    </subcellularLocation>
</comment>
<evidence type="ECO:0000256" key="9">
    <source>
        <dbReference type="ARBA" id="ARBA00023204"/>
    </source>
</evidence>
<feature type="region of interest" description="Disordered" evidence="13">
    <location>
        <begin position="1"/>
        <end position="20"/>
    </location>
</feature>
<dbReference type="GO" id="GO:0003684">
    <property type="term" value="F:damaged DNA binding"/>
    <property type="evidence" value="ECO:0007669"/>
    <property type="project" value="InterPro"/>
</dbReference>
<evidence type="ECO:0000256" key="3">
    <source>
        <dbReference type="ARBA" id="ARBA00014580"/>
    </source>
</evidence>
<feature type="compositionally biased region" description="Basic and acidic residues" evidence="13">
    <location>
        <begin position="8"/>
        <end position="18"/>
    </location>
</feature>
<evidence type="ECO:0000256" key="7">
    <source>
        <dbReference type="ARBA" id="ARBA00022786"/>
    </source>
</evidence>
<evidence type="ECO:0000256" key="10">
    <source>
        <dbReference type="ARBA" id="ARBA00023242"/>
    </source>
</evidence>
<name>A0A8I6RMZ6_CIMLE</name>
<feature type="compositionally biased region" description="Basic residues" evidence="13">
    <location>
        <begin position="461"/>
        <end position="470"/>
    </location>
</feature>
<feature type="repeat" description="WD" evidence="12">
    <location>
        <begin position="213"/>
        <end position="255"/>
    </location>
</feature>
<feature type="region of interest" description="Disordered" evidence="13">
    <location>
        <begin position="408"/>
        <end position="470"/>
    </location>
</feature>
<dbReference type="Gene3D" id="2.130.10.10">
    <property type="entry name" value="YVTN repeat-like/Quinoprotein amine dehydrogenase"/>
    <property type="match status" value="1"/>
</dbReference>
<dbReference type="KEGG" id="clec:106666549"/>
<keyword evidence="6" id="KW-0227">DNA damage</keyword>
<evidence type="ECO:0000256" key="5">
    <source>
        <dbReference type="ARBA" id="ARBA00022737"/>
    </source>
</evidence>
<dbReference type="OMA" id="CGHEHHN"/>
<dbReference type="GO" id="GO:0006281">
    <property type="term" value="P:DNA repair"/>
    <property type="evidence" value="ECO:0007669"/>
    <property type="project" value="UniProtKB-KW"/>
</dbReference>
<dbReference type="GO" id="GO:0080008">
    <property type="term" value="C:Cul4-RING E3 ubiquitin ligase complex"/>
    <property type="evidence" value="ECO:0007669"/>
    <property type="project" value="InterPro"/>
</dbReference>
<dbReference type="InterPro" id="IPR019775">
    <property type="entry name" value="WD40_repeat_CS"/>
</dbReference>
<dbReference type="AlphaFoldDB" id="A0A8I6RMZ6"/>
<dbReference type="InterPro" id="IPR036322">
    <property type="entry name" value="WD40_repeat_dom_sf"/>
</dbReference>
<keyword evidence="9" id="KW-0234">DNA repair</keyword>
<keyword evidence="8" id="KW-0238">DNA-binding</keyword>
<dbReference type="Pfam" id="PF00400">
    <property type="entry name" value="WD40"/>
    <property type="match status" value="1"/>
</dbReference>
<evidence type="ECO:0000313" key="15">
    <source>
        <dbReference type="Proteomes" id="UP000494040"/>
    </source>
</evidence>
<organism evidence="14 15">
    <name type="scientific">Cimex lectularius</name>
    <name type="common">Bed bug</name>
    <name type="synonym">Acanthia lectularia</name>
    <dbReference type="NCBI Taxonomy" id="79782"/>
    <lineage>
        <taxon>Eukaryota</taxon>
        <taxon>Metazoa</taxon>
        <taxon>Ecdysozoa</taxon>
        <taxon>Arthropoda</taxon>
        <taxon>Hexapoda</taxon>
        <taxon>Insecta</taxon>
        <taxon>Pterygota</taxon>
        <taxon>Neoptera</taxon>
        <taxon>Paraneoptera</taxon>
        <taxon>Hemiptera</taxon>
        <taxon>Heteroptera</taxon>
        <taxon>Panheteroptera</taxon>
        <taxon>Cimicomorpha</taxon>
        <taxon>Cimicidae</taxon>
        <taxon>Cimex</taxon>
    </lineage>
</organism>
<dbReference type="PANTHER" id="PTHR15169:SF0">
    <property type="entry name" value="DNA DAMAGE-BINDING PROTEIN 2"/>
    <property type="match status" value="1"/>
</dbReference>
<dbReference type="SUPFAM" id="SSF50978">
    <property type="entry name" value="WD40 repeat-like"/>
    <property type="match status" value="1"/>
</dbReference>
<dbReference type="GO" id="GO:0005634">
    <property type="term" value="C:nucleus"/>
    <property type="evidence" value="ECO:0007669"/>
    <property type="project" value="UniProtKB-SubCell"/>
</dbReference>
<evidence type="ECO:0000256" key="1">
    <source>
        <dbReference type="ARBA" id="ARBA00004123"/>
    </source>
</evidence>
<dbReference type="Proteomes" id="UP000494040">
    <property type="component" value="Unassembled WGS sequence"/>
</dbReference>
<sequence length="470" mass="53704">MKRSKGSSKPEARDKSIKSIEPQITRQDIRKSKHYEANIIKSYYSFQSGVFTPSDFKLTGENIILKNLSKYDVFLEDPYDFHVRVTALCWHPGKPNILAIGSKWGELAFRKWVNFFGDMVELSSFEGTGPGGSITNICFDPFKDNGVFLTSVNGTARWWDYESGKGVNLMTTGTHEKWYCSISASEKTGLIVVGDVNGILTVLNKDMKQVDSYKIHKRKLINAEFSNARNWLLVTSSLDHTVKVWDIRNMKKPTVSNKCTENYLQVLQHNKAVNSAYFSKTDGNRLLTTDQHNELRVYRGPNFDLETIIYHPHRQFQHLTGIRATWHPLADLIVIGRYPDPHWPNYENEVLKSIDIIDPSSGKIKVQMVSNSLKGISSLNEMNPTGDLMASGMGMHLLYWRLKHQTDNKLPKSDNKHSDDSGNDDDSENENKTDKPPPKKPRRTLKESNHSKKLDYDKRNKPGPKNKKQL</sequence>
<evidence type="ECO:0000256" key="13">
    <source>
        <dbReference type="SAM" id="MobiDB-lite"/>
    </source>
</evidence>
<evidence type="ECO:0000313" key="14">
    <source>
        <dbReference type="EnsemblMetazoa" id="XP_014249313.1"/>
    </source>
</evidence>
<keyword evidence="10" id="KW-0539">Nucleus</keyword>
<dbReference type="InterPro" id="IPR001680">
    <property type="entry name" value="WD40_rpt"/>
</dbReference>
<dbReference type="SMART" id="SM00320">
    <property type="entry name" value="WD40"/>
    <property type="match status" value="4"/>
</dbReference>
<comment type="similarity">
    <text evidence="2">Belongs to the WD repeat DDB2/WDR76 family.</text>
</comment>
<feature type="compositionally biased region" description="Basic and acidic residues" evidence="13">
    <location>
        <begin position="444"/>
        <end position="460"/>
    </location>
</feature>
<keyword evidence="15" id="KW-1185">Reference proteome</keyword>
<evidence type="ECO:0000256" key="4">
    <source>
        <dbReference type="ARBA" id="ARBA00022574"/>
    </source>
</evidence>
<proteinExistence type="inferred from homology"/>
<dbReference type="PANTHER" id="PTHR15169">
    <property type="entry name" value="DAMAGE-SPECIFIC DNA BINDING PROTEIN 2"/>
    <property type="match status" value="1"/>
</dbReference>
<dbReference type="EnsemblMetazoa" id="XM_014393827.2">
    <property type="protein sequence ID" value="XP_014249313.1"/>
    <property type="gene ID" value="LOC106666549"/>
</dbReference>
<dbReference type="PROSITE" id="PS50082">
    <property type="entry name" value="WD_REPEATS_2"/>
    <property type="match status" value="1"/>
</dbReference>
<accession>A0A8I6RMZ6</accession>
<keyword evidence="4 12" id="KW-0853">WD repeat</keyword>
<dbReference type="InterPro" id="IPR015943">
    <property type="entry name" value="WD40/YVTN_repeat-like_dom_sf"/>
</dbReference>